<dbReference type="Proteomes" id="UP000651977">
    <property type="component" value="Unassembled WGS sequence"/>
</dbReference>
<dbReference type="Gene3D" id="1.10.287.130">
    <property type="match status" value="1"/>
</dbReference>
<dbReference type="InterPro" id="IPR050398">
    <property type="entry name" value="HssS/ArlS-like"/>
</dbReference>
<evidence type="ECO:0000256" key="1">
    <source>
        <dbReference type="ARBA" id="ARBA00000085"/>
    </source>
</evidence>
<dbReference type="EMBL" id="BMDY01000040">
    <property type="protein sequence ID" value="GGB21336.1"/>
    <property type="molecule type" value="Genomic_DNA"/>
</dbReference>
<evidence type="ECO:0000256" key="12">
    <source>
        <dbReference type="ARBA" id="ARBA00023012"/>
    </source>
</evidence>
<evidence type="ECO:0000256" key="6">
    <source>
        <dbReference type="ARBA" id="ARBA00022679"/>
    </source>
</evidence>
<keyword evidence="4" id="KW-1003">Cell membrane</keyword>
<dbReference type="CDD" id="cd00082">
    <property type="entry name" value="HisKA"/>
    <property type="match status" value="1"/>
</dbReference>
<evidence type="ECO:0000256" key="2">
    <source>
        <dbReference type="ARBA" id="ARBA00004651"/>
    </source>
</evidence>
<keyword evidence="9" id="KW-0418">Kinase</keyword>
<dbReference type="Pfam" id="PF00512">
    <property type="entry name" value="HisKA"/>
    <property type="match status" value="1"/>
</dbReference>
<accession>A0ABQ1I7P4</accession>
<dbReference type="InterPro" id="IPR003660">
    <property type="entry name" value="HAMP_dom"/>
</dbReference>
<dbReference type="EC" id="2.7.13.3" evidence="3"/>
<evidence type="ECO:0000256" key="8">
    <source>
        <dbReference type="ARBA" id="ARBA00022741"/>
    </source>
</evidence>
<keyword evidence="6" id="KW-0808">Transferase</keyword>
<evidence type="ECO:0000256" key="13">
    <source>
        <dbReference type="ARBA" id="ARBA00023136"/>
    </source>
</evidence>
<dbReference type="PANTHER" id="PTHR45528:SF1">
    <property type="entry name" value="SENSOR HISTIDINE KINASE CPXA"/>
    <property type="match status" value="1"/>
</dbReference>
<evidence type="ECO:0000313" key="16">
    <source>
        <dbReference type="EMBL" id="GGB21336.1"/>
    </source>
</evidence>
<evidence type="ECO:0000256" key="10">
    <source>
        <dbReference type="ARBA" id="ARBA00022840"/>
    </source>
</evidence>
<protein>
    <recommendedName>
        <fullName evidence="3">histidine kinase</fullName>
        <ecNumber evidence="3">2.7.13.3</ecNumber>
    </recommendedName>
</protein>
<dbReference type="PANTHER" id="PTHR45528">
    <property type="entry name" value="SENSOR HISTIDINE KINASE CPXA"/>
    <property type="match status" value="1"/>
</dbReference>
<keyword evidence="5" id="KW-0597">Phosphoprotein</keyword>
<feature type="transmembrane region" description="Helical" evidence="14">
    <location>
        <begin position="161"/>
        <end position="181"/>
    </location>
</feature>
<keyword evidence="12" id="KW-0902">Two-component regulatory system</keyword>
<organism evidence="16 17">
    <name type="scientific">Agarivorans gilvus</name>
    <dbReference type="NCBI Taxonomy" id="680279"/>
    <lineage>
        <taxon>Bacteria</taxon>
        <taxon>Pseudomonadati</taxon>
        <taxon>Pseudomonadota</taxon>
        <taxon>Gammaproteobacteria</taxon>
        <taxon>Alteromonadales</taxon>
        <taxon>Alteromonadaceae</taxon>
        <taxon>Agarivorans</taxon>
    </lineage>
</organism>
<comment type="caution">
    <text evidence="16">The sequence shown here is derived from an EMBL/GenBank/DDBJ whole genome shotgun (WGS) entry which is preliminary data.</text>
</comment>
<keyword evidence="7 14" id="KW-0812">Transmembrane</keyword>
<comment type="catalytic activity">
    <reaction evidence="1">
        <text>ATP + protein L-histidine = ADP + protein N-phospho-L-histidine.</text>
        <dbReference type="EC" id="2.7.13.3"/>
    </reaction>
</comment>
<gene>
    <name evidence="16" type="ORF">GCM10007414_38410</name>
</gene>
<evidence type="ECO:0000256" key="7">
    <source>
        <dbReference type="ARBA" id="ARBA00022692"/>
    </source>
</evidence>
<keyword evidence="13 14" id="KW-0472">Membrane</keyword>
<reference evidence="17" key="1">
    <citation type="journal article" date="2019" name="Int. J. Syst. Evol. Microbiol.">
        <title>The Global Catalogue of Microorganisms (GCM) 10K type strain sequencing project: providing services to taxonomists for standard genome sequencing and annotation.</title>
        <authorList>
            <consortium name="The Broad Institute Genomics Platform"/>
            <consortium name="The Broad Institute Genome Sequencing Center for Infectious Disease"/>
            <person name="Wu L."/>
            <person name="Ma J."/>
        </authorList>
    </citation>
    <scope>NUCLEOTIDE SEQUENCE [LARGE SCALE GENOMIC DNA]</scope>
    <source>
        <strain evidence="17">CGMCC 1.10131</strain>
    </source>
</reference>
<evidence type="ECO:0000259" key="15">
    <source>
        <dbReference type="PROSITE" id="PS50885"/>
    </source>
</evidence>
<dbReference type="PROSITE" id="PS50885">
    <property type="entry name" value="HAMP"/>
    <property type="match status" value="1"/>
</dbReference>
<evidence type="ECO:0000256" key="11">
    <source>
        <dbReference type="ARBA" id="ARBA00022989"/>
    </source>
</evidence>
<evidence type="ECO:0000256" key="9">
    <source>
        <dbReference type="ARBA" id="ARBA00022777"/>
    </source>
</evidence>
<evidence type="ECO:0000313" key="17">
    <source>
        <dbReference type="Proteomes" id="UP000651977"/>
    </source>
</evidence>
<evidence type="ECO:0000256" key="5">
    <source>
        <dbReference type="ARBA" id="ARBA00022553"/>
    </source>
</evidence>
<evidence type="ECO:0000256" key="3">
    <source>
        <dbReference type="ARBA" id="ARBA00012438"/>
    </source>
</evidence>
<keyword evidence="17" id="KW-1185">Reference proteome</keyword>
<comment type="subcellular location">
    <subcellularLocation>
        <location evidence="2">Cell membrane</location>
        <topology evidence="2">Multi-pass membrane protein</topology>
    </subcellularLocation>
</comment>
<keyword evidence="10" id="KW-0067">ATP-binding</keyword>
<proteinExistence type="predicted"/>
<feature type="domain" description="HAMP" evidence="15">
    <location>
        <begin position="182"/>
        <end position="242"/>
    </location>
</feature>
<evidence type="ECO:0000256" key="4">
    <source>
        <dbReference type="ARBA" id="ARBA00022475"/>
    </source>
</evidence>
<name>A0ABQ1I7P4_9ALTE</name>
<evidence type="ECO:0000256" key="14">
    <source>
        <dbReference type="SAM" id="Phobius"/>
    </source>
</evidence>
<keyword evidence="11 14" id="KW-1133">Transmembrane helix</keyword>
<dbReference type="Gene3D" id="6.10.340.10">
    <property type="match status" value="1"/>
</dbReference>
<dbReference type="InterPro" id="IPR003661">
    <property type="entry name" value="HisK_dim/P_dom"/>
</dbReference>
<dbReference type="InterPro" id="IPR036097">
    <property type="entry name" value="HisK_dim/P_sf"/>
</dbReference>
<dbReference type="SUPFAM" id="SSF47384">
    <property type="entry name" value="Homodimeric domain of signal transducing histidine kinase"/>
    <property type="match status" value="1"/>
</dbReference>
<sequence>MLLLAIFFHLNNQLQQLVRSETQQTLHLRLAEQLATDNPHLSRGEYNYDSLKKLFHTLMVLGPNFEFYFLDPTGKILTYSAEAGKVKRSHVDLTPLKRVIENSAPLPVFGDDPRDNDAKKVFSVAPVYQANQLQGFLYIILGGEIYDSTINSLSSSQSTRIFFVFVVSSLVFLLIALLVLFRFLTKPLNGLVADIEKFRREDFKRSIALIEQGKWRRDSNDEIHRLGCAFTDMLQHINLQFSQLQQIDSDRRTLLADLSHDLRTPLASLQGYIETLVINGVVS</sequence>
<keyword evidence="8" id="KW-0547">Nucleotide-binding</keyword>